<evidence type="ECO:0000256" key="1">
    <source>
        <dbReference type="ARBA" id="ARBA00004123"/>
    </source>
</evidence>
<protein>
    <submittedName>
        <fullName evidence="6">Uncharacterized protein</fullName>
    </submittedName>
</protein>
<name>I2GV22_HENB6</name>
<dbReference type="InterPro" id="IPR059164">
    <property type="entry name" value="HAT_PRP39_C"/>
</dbReference>
<evidence type="ECO:0000313" key="6">
    <source>
        <dbReference type="EMBL" id="CCH57974.1"/>
    </source>
</evidence>
<dbReference type="InterPro" id="IPR011990">
    <property type="entry name" value="TPR-like_helical_dom_sf"/>
</dbReference>
<organism evidence="6 7">
    <name type="scientific">Henningerozyma blattae (strain ATCC 34711 / CBS 6284 / DSM 70876 / NBRC 10599 / NRRL Y-10934 / UCD 77-7)</name>
    <name type="common">Yeast</name>
    <name type="synonym">Tetrapisispora blattae</name>
    <dbReference type="NCBI Taxonomy" id="1071380"/>
    <lineage>
        <taxon>Eukaryota</taxon>
        <taxon>Fungi</taxon>
        <taxon>Dikarya</taxon>
        <taxon>Ascomycota</taxon>
        <taxon>Saccharomycotina</taxon>
        <taxon>Saccharomycetes</taxon>
        <taxon>Saccharomycetales</taxon>
        <taxon>Saccharomycetaceae</taxon>
        <taxon>Henningerozyma</taxon>
    </lineage>
</organism>
<dbReference type="GO" id="GO:0000395">
    <property type="term" value="P:mRNA 5'-splice site recognition"/>
    <property type="evidence" value="ECO:0007669"/>
    <property type="project" value="TreeGrafter"/>
</dbReference>
<reference evidence="6 7" key="1">
    <citation type="journal article" date="2011" name="Proc. Natl. Acad. Sci. U.S.A.">
        <title>Evolutionary erosion of yeast sex chromosomes by mating-type switching accidents.</title>
        <authorList>
            <person name="Gordon J.L."/>
            <person name="Armisen D."/>
            <person name="Proux-Wera E."/>
            <person name="Oheigeartaigh S.S."/>
            <person name="Byrne K.P."/>
            <person name="Wolfe K.H."/>
        </authorList>
    </citation>
    <scope>NUCLEOTIDE SEQUENCE [LARGE SCALE GENOMIC DNA]</scope>
    <source>
        <strain evidence="7">ATCC 34711 / CBS 6284 / DSM 70876 / NBRC 10599 / NRRL Y-10934 / UCD 77-7</strain>
    </source>
</reference>
<evidence type="ECO:0000256" key="2">
    <source>
        <dbReference type="ARBA" id="ARBA00022664"/>
    </source>
</evidence>
<dbReference type="GO" id="GO:0000243">
    <property type="term" value="C:commitment complex"/>
    <property type="evidence" value="ECO:0007669"/>
    <property type="project" value="TreeGrafter"/>
</dbReference>
<gene>
    <name evidence="6" type="primary">TBLA0A01740</name>
    <name evidence="6" type="ORF">TBLA_0A01740</name>
</gene>
<keyword evidence="5" id="KW-0539">Nucleus</keyword>
<dbReference type="Pfam" id="PF23240">
    <property type="entry name" value="HAT_PRP39_N"/>
    <property type="match status" value="1"/>
</dbReference>
<dbReference type="PANTHER" id="PTHR17204">
    <property type="entry name" value="PRE-MRNA PROCESSING PROTEIN PRP39-RELATED"/>
    <property type="match status" value="1"/>
</dbReference>
<sequence length="573" mass="68688">MDKYTLVTSDDKFSKLTLNVANFPKSIIHWENLLNYLINEVSPINKSIDKRIYKLIKSTYESILTYFPYLETYHIDYALLEFKLGHLAHVHKIFKNGLFQFNNKSLLIWLEYLKFCNQVISNNKILIKKYQLAESNIGLHFYSGEFWKLYLDQLNERCISKQKYFFCLRKILELPIYHFSYFYSIWLSHIDSFNDLNDLKLIISKDELSSKLKLDFNNLSHKRKGPELIERKKIIRKFTKELYTVIQYQVLQIHSLFESKLVDNQFYSSPETLVSNSNINAWISYLNYTINLNNDSLIELNFQRSLLPLAHYDIIWLKYANWFIDYKNDLLSAKNVLEKGLTFALKKTAICKMLYSILIKLNEFDKLFDLLSLIKRSYNSHIEDADDFEMFWDNIQFLIFLHNIENKNTPSNNQKKKSRYSNSKESVSTQNEIENLNENQHQKQILPIIIFDKIMKRLSYCEKKNGQEIILSMLIQLQDKENTNLIEENIFKLIIESNWKYYLNNGSFWYLYSRLIFLDPSRSYLDKRKYCINNVWTIAKKYNDDKKNQILLKLQEFCHAYSPEDLDELEDLF</sequence>
<dbReference type="SUPFAM" id="SSF48452">
    <property type="entry name" value="TPR-like"/>
    <property type="match status" value="1"/>
</dbReference>
<dbReference type="GeneID" id="14492777"/>
<dbReference type="Gene3D" id="1.25.40.10">
    <property type="entry name" value="Tetratricopeptide repeat domain"/>
    <property type="match status" value="1"/>
</dbReference>
<proteinExistence type="predicted"/>
<evidence type="ECO:0000256" key="3">
    <source>
        <dbReference type="ARBA" id="ARBA00022737"/>
    </source>
</evidence>
<dbReference type="Pfam" id="PF23241">
    <property type="entry name" value="HAT_PRP39_C"/>
    <property type="match status" value="1"/>
</dbReference>
<dbReference type="HOGENOM" id="CLU_037892_0_0_1"/>
<dbReference type="OMA" id="IELWISY"/>
<evidence type="ECO:0000313" key="7">
    <source>
        <dbReference type="Proteomes" id="UP000002866"/>
    </source>
</evidence>
<dbReference type="RefSeq" id="XP_004177493.1">
    <property type="nucleotide sequence ID" value="XM_004177445.1"/>
</dbReference>
<dbReference type="GO" id="GO:0030627">
    <property type="term" value="F:pre-mRNA 5'-splice site binding"/>
    <property type="evidence" value="ECO:0007669"/>
    <property type="project" value="TreeGrafter"/>
</dbReference>
<evidence type="ECO:0000256" key="5">
    <source>
        <dbReference type="ARBA" id="ARBA00023242"/>
    </source>
</evidence>
<dbReference type="GO" id="GO:0005685">
    <property type="term" value="C:U1 snRNP"/>
    <property type="evidence" value="ECO:0007669"/>
    <property type="project" value="EnsemblFungi"/>
</dbReference>
<dbReference type="PANTHER" id="PTHR17204:SF23">
    <property type="entry name" value="U1 SMALL NUCLEAR RIBONUCLEOPROTEIN COMPONENT PRP42"/>
    <property type="match status" value="1"/>
</dbReference>
<keyword evidence="7" id="KW-1185">Reference proteome</keyword>
<dbReference type="AlphaFoldDB" id="I2GV22"/>
<dbReference type="FunCoup" id="I2GV22">
    <property type="interactions" value="368"/>
</dbReference>
<keyword evidence="2" id="KW-0507">mRNA processing</keyword>
<evidence type="ECO:0000256" key="4">
    <source>
        <dbReference type="ARBA" id="ARBA00023187"/>
    </source>
</evidence>
<dbReference type="Proteomes" id="UP000002866">
    <property type="component" value="Chromosome 1"/>
</dbReference>
<keyword evidence="4" id="KW-0508">mRNA splicing</keyword>
<accession>I2GV22</accession>
<dbReference type="GO" id="GO:0071004">
    <property type="term" value="C:U2-type prespliceosome"/>
    <property type="evidence" value="ECO:0007669"/>
    <property type="project" value="EnsemblFungi"/>
</dbReference>
<dbReference type="KEGG" id="tbl:TBLA_0A01740"/>
<keyword evidence="3" id="KW-0677">Repeat</keyword>
<comment type="subcellular location">
    <subcellularLocation>
        <location evidence="1">Nucleus</location>
    </subcellularLocation>
</comment>
<dbReference type="eggNOG" id="KOG1258">
    <property type="taxonomic scope" value="Eukaryota"/>
</dbReference>
<dbReference type="InParanoid" id="I2GV22"/>
<dbReference type="OrthoDB" id="10265668at2759"/>
<dbReference type="STRING" id="1071380.I2GV22"/>
<dbReference type="EMBL" id="HE806316">
    <property type="protein sequence ID" value="CCH57974.1"/>
    <property type="molecule type" value="Genomic_DNA"/>
</dbReference>